<sequence>MKKKDPKKVWIGPIEIAGYYNNLSQGFKAIGIHHDYATFTPHPFKYGEEKNENKDVLLKIIKQLTHKRVEKPCLPIMVKLLLAGAAEFFKIIYFVKCLLHYDVFIFGFGHSLLTANMDIPILRIAGKTVIMNLGHGSEVRPSYMDGAAQSPDGLVQPDAYGLYCRALASKRKIRFIEKHANYIIGAPFSSTQFASQKMLNWFSIGIPYGMQPFVPVDDQNRGVDSDGFLDKKCLRILHSPSHPAAKGSAIIASAINNLRLKGYSIEFIELRNRPNSEVLEEIKSCDFVVDQIYSDTPMAGFATEAAWYGKPAVVGGYGFEYLKEKLSAEMYPPSHTCHPDEIEDAIEFLINHPDYRQMLGKQAQAFVTSHWTVQKVAERYFCLMEGRVPATWWIDPLKVFYLHGGGQSEKQTKDNIRKMVRAFGVSSLQLSHRPYLEKEALKFAGMEP</sequence>
<keyword evidence="2" id="KW-1185">Reference proteome</keyword>
<comment type="caution">
    <text evidence="1">The sequence shown here is derived from an EMBL/GenBank/DDBJ whole genome shotgun (WGS) entry which is preliminary data.</text>
</comment>
<dbReference type="RefSeq" id="WP_265426209.1">
    <property type="nucleotide sequence ID" value="NZ_JAPFPW010000028.1"/>
</dbReference>
<reference evidence="1 2" key="1">
    <citation type="submission" date="2022-11" db="EMBL/GenBank/DDBJ databases">
        <title>Desulfobotulus tamanensis H1 sp. nov. - anaerobic, alkaliphilic, sulphate reducing bacterium isolated from terrestrial mud volcano.</title>
        <authorList>
            <person name="Frolova A."/>
            <person name="Merkel A.Y."/>
            <person name="Slobodkin A.I."/>
        </authorList>
    </citation>
    <scope>NUCLEOTIDE SEQUENCE [LARGE SCALE GENOMIC DNA]</scope>
    <source>
        <strain evidence="1 2">H1</strain>
    </source>
</reference>
<dbReference type="Proteomes" id="UP001209681">
    <property type="component" value="Unassembled WGS sequence"/>
</dbReference>
<evidence type="ECO:0000313" key="1">
    <source>
        <dbReference type="EMBL" id="MCW7755270.1"/>
    </source>
</evidence>
<evidence type="ECO:0000313" key="2">
    <source>
        <dbReference type="Proteomes" id="UP001209681"/>
    </source>
</evidence>
<accession>A0ABT3NCR9</accession>
<protein>
    <recommendedName>
        <fullName evidence="3">Glycosyltransferase family 1 protein</fullName>
    </recommendedName>
</protein>
<gene>
    <name evidence="1" type="ORF">OOT00_14885</name>
</gene>
<dbReference type="Gene3D" id="3.40.50.2000">
    <property type="entry name" value="Glycogen Phosphorylase B"/>
    <property type="match status" value="1"/>
</dbReference>
<dbReference type="EMBL" id="JAPFPW010000028">
    <property type="protein sequence ID" value="MCW7755270.1"/>
    <property type="molecule type" value="Genomic_DNA"/>
</dbReference>
<evidence type="ECO:0008006" key="3">
    <source>
        <dbReference type="Google" id="ProtNLM"/>
    </source>
</evidence>
<organism evidence="1 2">
    <name type="scientific">Desulfobotulus pelophilus</name>
    <dbReference type="NCBI Taxonomy" id="2823377"/>
    <lineage>
        <taxon>Bacteria</taxon>
        <taxon>Pseudomonadati</taxon>
        <taxon>Thermodesulfobacteriota</taxon>
        <taxon>Desulfobacteria</taxon>
        <taxon>Desulfobacterales</taxon>
        <taxon>Desulfobacteraceae</taxon>
        <taxon>Desulfobotulus</taxon>
    </lineage>
</organism>
<name>A0ABT3NCR9_9BACT</name>
<proteinExistence type="predicted"/>
<dbReference type="SUPFAM" id="SSF53756">
    <property type="entry name" value="UDP-Glycosyltransferase/glycogen phosphorylase"/>
    <property type="match status" value="1"/>
</dbReference>